<evidence type="ECO:0000313" key="3">
    <source>
        <dbReference type="Proteomes" id="UP000070544"/>
    </source>
</evidence>
<dbReference type="EMBL" id="KQ965832">
    <property type="protein sequence ID" value="KXS10248.1"/>
    <property type="molecule type" value="Genomic_DNA"/>
</dbReference>
<gene>
    <name evidence="2" type="ORF">M427DRAFT_62646</name>
</gene>
<dbReference type="AlphaFoldDB" id="A0A139A0U9"/>
<dbReference type="Proteomes" id="UP000070544">
    <property type="component" value="Unassembled WGS sequence"/>
</dbReference>
<sequence>MNLTAHRRLSPSSPGPPPSNTSPILTTRHPIWVLRLSDARPRLESTPNAAWGMDNPRRRSAAPDGLALLQKRSDKGRTIGIN</sequence>
<protein>
    <submittedName>
        <fullName evidence="2">Uncharacterized protein</fullName>
    </submittedName>
</protein>
<evidence type="ECO:0000256" key="1">
    <source>
        <dbReference type="SAM" id="MobiDB-lite"/>
    </source>
</evidence>
<feature type="compositionally biased region" description="Basic and acidic residues" evidence="1">
    <location>
        <begin position="71"/>
        <end position="82"/>
    </location>
</feature>
<organism evidence="2 3">
    <name type="scientific">Gonapodya prolifera (strain JEL478)</name>
    <name type="common">Monoblepharis prolifera</name>
    <dbReference type="NCBI Taxonomy" id="1344416"/>
    <lineage>
        <taxon>Eukaryota</taxon>
        <taxon>Fungi</taxon>
        <taxon>Fungi incertae sedis</taxon>
        <taxon>Chytridiomycota</taxon>
        <taxon>Chytridiomycota incertae sedis</taxon>
        <taxon>Monoblepharidomycetes</taxon>
        <taxon>Monoblepharidales</taxon>
        <taxon>Gonapodyaceae</taxon>
        <taxon>Gonapodya</taxon>
    </lineage>
</organism>
<feature type="region of interest" description="Disordered" evidence="1">
    <location>
        <begin position="1"/>
        <end position="27"/>
    </location>
</feature>
<accession>A0A139A0U9</accession>
<proteinExistence type="predicted"/>
<feature type="region of interest" description="Disordered" evidence="1">
    <location>
        <begin position="44"/>
        <end position="82"/>
    </location>
</feature>
<evidence type="ECO:0000313" key="2">
    <source>
        <dbReference type="EMBL" id="KXS10248.1"/>
    </source>
</evidence>
<name>A0A139A0U9_GONPJ</name>
<reference evidence="2 3" key="1">
    <citation type="journal article" date="2015" name="Genome Biol. Evol.">
        <title>Phylogenomic analyses indicate that early fungi evolved digesting cell walls of algal ancestors of land plants.</title>
        <authorList>
            <person name="Chang Y."/>
            <person name="Wang S."/>
            <person name="Sekimoto S."/>
            <person name="Aerts A.L."/>
            <person name="Choi C."/>
            <person name="Clum A."/>
            <person name="LaButti K.M."/>
            <person name="Lindquist E.A."/>
            <person name="Yee Ngan C."/>
            <person name="Ohm R.A."/>
            <person name="Salamov A.A."/>
            <person name="Grigoriev I.V."/>
            <person name="Spatafora J.W."/>
            <person name="Berbee M.L."/>
        </authorList>
    </citation>
    <scope>NUCLEOTIDE SEQUENCE [LARGE SCALE GENOMIC DNA]</scope>
    <source>
        <strain evidence="2 3">JEL478</strain>
    </source>
</reference>
<keyword evidence="3" id="KW-1185">Reference proteome</keyword>